<proteinExistence type="predicted"/>
<dbReference type="Proteomes" id="UP000277671">
    <property type="component" value="Unassembled WGS sequence"/>
</dbReference>
<dbReference type="AlphaFoldDB" id="A0A495JG11"/>
<dbReference type="InterPro" id="IPR034660">
    <property type="entry name" value="DinB/YfiT-like"/>
</dbReference>
<keyword evidence="2" id="KW-1185">Reference proteome</keyword>
<dbReference type="SUPFAM" id="SSF109854">
    <property type="entry name" value="DinB/YfiT-like putative metalloenzymes"/>
    <property type="match status" value="1"/>
</dbReference>
<comment type="caution">
    <text evidence="1">The sequence shown here is derived from an EMBL/GenBank/DDBJ whole genome shotgun (WGS) entry which is preliminary data.</text>
</comment>
<accession>A0A495JG11</accession>
<gene>
    <name evidence="1" type="ORF">BDK92_2239</name>
</gene>
<organism evidence="1 2">
    <name type="scientific">Micromonospora pisi</name>
    <dbReference type="NCBI Taxonomy" id="589240"/>
    <lineage>
        <taxon>Bacteria</taxon>
        <taxon>Bacillati</taxon>
        <taxon>Actinomycetota</taxon>
        <taxon>Actinomycetes</taxon>
        <taxon>Micromonosporales</taxon>
        <taxon>Micromonosporaceae</taxon>
        <taxon>Micromonospora</taxon>
    </lineage>
</organism>
<evidence type="ECO:0000313" key="1">
    <source>
        <dbReference type="EMBL" id="RKR87936.1"/>
    </source>
</evidence>
<sequence length="177" mass="19894">MARGEGLTWRMETMPLTPPFGPELVVTSDERQVLESFLDFYRRIVVTKLHDVSDADAKRRLVPSETTLAGLLRHLAVVERNWFQHHLAGRPTPPGDADGGWSVEHTSMAELLDDYSRECARSRETAAGYALDDTGSHEQMGAVSLRWIYVHMIDETARHAGHIDILRELTDGSTGVW</sequence>
<dbReference type="Pfam" id="PF04978">
    <property type="entry name" value="MST"/>
    <property type="match status" value="1"/>
</dbReference>
<dbReference type="Gene3D" id="1.20.120.450">
    <property type="entry name" value="dinb family like domain"/>
    <property type="match status" value="1"/>
</dbReference>
<dbReference type="InterPro" id="IPR007061">
    <property type="entry name" value="MST-like"/>
</dbReference>
<dbReference type="EMBL" id="RBKT01000001">
    <property type="protein sequence ID" value="RKR87936.1"/>
    <property type="molecule type" value="Genomic_DNA"/>
</dbReference>
<name>A0A495JG11_9ACTN</name>
<reference evidence="1 2" key="1">
    <citation type="submission" date="2018-10" db="EMBL/GenBank/DDBJ databases">
        <title>Sequencing the genomes of 1000 actinobacteria strains.</title>
        <authorList>
            <person name="Klenk H.-P."/>
        </authorList>
    </citation>
    <scope>NUCLEOTIDE SEQUENCE [LARGE SCALE GENOMIC DNA]</scope>
    <source>
        <strain evidence="1 2">DSM 45175</strain>
    </source>
</reference>
<protein>
    <submittedName>
        <fullName evidence="1">Uncharacterized protein DUF664</fullName>
    </submittedName>
</protein>
<evidence type="ECO:0000313" key="2">
    <source>
        <dbReference type="Proteomes" id="UP000277671"/>
    </source>
</evidence>